<sequence length="47" mass="4947">MNNANGQQESVRSAAKNFSDSGLIDCENRIGACKHAPSNGLNQQALS</sequence>
<reference evidence="1 2" key="1">
    <citation type="submission" date="2019-02" db="EMBL/GenBank/DDBJ databases">
        <title>Deep-cultivation of Planctomycetes and their phenomic and genomic characterization uncovers novel biology.</title>
        <authorList>
            <person name="Wiegand S."/>
            <person name="Jogler M."/>
            <person name="Boedeker C."/>
            <person name="Pinto D."/>
            <person name="Vollmers J."/>
            <person name="Rivas-Marin E."/>
            <person name="Kohn T."/>
            <person name="Peeters S.H."/>
            <person name="Heuer A."/>
            <person name="Rast P."/>
            <person name="Oberbeckmann S."/>
            <person name="Bunk B."/>
            <person name="Jeske O."/>
            <person name="Meyerdierks A."/>
            <person name="Storesund J.E."/>
            <person name="Kallscheuer N."/>
            <person name="Luecker S."/>
            <person name="Lage O.M."/>
            <person name="Pohl T."/>
            <person name="Merkel B.J."/>
            <person name="Hornburger P."/>
            <person name="Mueller R.-W."/>
            <person name="Bruemmer F."/>
            <person name="Labrenz M."/>
            <person name="Spormann A.M."/>
            <person name="Op den Camp H."/>
            <person name="Overmann J."/>
            <person name="Amann R."/>
            <person name="Jetten M.S.M."/>
            <person name="Mascher T."/>
            <person name="Medema M.H."/>
            <person name="Devos D.P."/>
            <person name="Kaster A.-K."/>
            <person name="Ovreas L."/>
            <person name="Rohde M."/>
            <person name="Galperin M.Y."/>
            <person name="Jogler C."/>
        </authorList>
    </citation>
    <scope>NUCLEOTIDE SEQUENCE [LARGE SCALE GENOMIC DNA]</scope>
    <source>
        <strain evidence="1 2">SV_7m_r</strain>
    </source>
</reference>
<name>A0A517T113_9BACT</name>
<organism evidence="1 2">
    <name type="scientific">Stieleria bergensis</name>
    <dbReference type="NCBI Taxonomy" id="2528025"/>
    <lineage>
        <taxon>Bacteria</taxon>
        <taxon>Pseudomonadati</taxon>
        <taxon>Planctomycetota</taxon>
        <taxon>Planctomycetia</taxon>
        <taxon>Pirellulales</taxon>
        <taxon>Pirellulaceae</taxon>
        <taxon>Stieleria</taxon>
    </lineage>
</organism>
<dbReference type="Proteomes" id="UP000315003">
    <property type="component" value="Chromosome"/>
</dbReference>
<accession>A0A517T113</accession>
<protein>
    <submittedName>
        <fullName evidence="1">Uncharacterized protein</fullName>
    </submittedName>
</protein>
<gene>
    <name evidence="1" type="ORF">SV7mr_45950</name>
</gene>
<evidence type="ECO:0000313" key="1">
    <source>
        <dbReference type="EMBL" id="QDT62052.1"/>
    </source>
</evidence>
<proteinExistence type="predicted"/>
<dbReference type="EMBL" id="CP036272">
    <property type="protein sequence ID" value="QDT62052.1"/>
    <property type="molecule type" value="Genomic_DNA"/>
</dbReference>
<keyword evidence="2" id="KW-1185">Reference proteome</keyword>
<evidence type="ECO:0000313" key="2">
    <source>
        <dbReference type="Proteomes" id="UP000315003"/>
    </source>
</evidence>
<dbReference type="AlphaFoldDB" id="A0A517T113"/>